<keyword evidence="2" id="KW-1185">Reference proteome</keyword>
<feature type="non-terminal residue" evidence="1">
    <location>
        <position position="1"/>
    </location>
</feature>
<accession>A0A0B1S4E7</accession>
<dbReference type="Proteomes" id="UP000053660">
    <property type="component" value="Unassembled WGS sequence"/>
</dbReference>
<dbReference type="EMBL" id="KN601472">
    <property type="protein sequence ID" value="KHJ80208.1"/>
    <property type="molecule type" value="Genomic_DNA"/>
</dbReference>
<protein>
    <submittedName>
        <fullName evidence="1">Uncharacterized protein</fullName>
    </submittedName>
</protein>
<gene>
    <name evidence="1" type="ORF">OESDEN_20121</name>
</gene>
<sequence length="153" mass="17676">MGAAEVENHKISVYLRNWSKSEKLKCLRGQWNASEPENNQLTIGPREPRLRPLNNYGNKQLLLWARGAKMWLLGTTERLELVKIFAVLALKCIQCDKNAAWYSEEEHERHIELCQNGLVPATPCRNRTHTHCIVSWYRSGGSTDLHVLEKIKK</sequence>
<name>A0A0B1S4E7_OESDE</name>
<evidence type="ECO:0000313" key="1">
    <source>
        <dbReference type="EMBL" id="KHJ80208.1"/>
    </source>
</evidence>
<evidence type="ECO:0000313" key="2">
    <source>
        <dbReference type="Proteomes" id="UP000053660"/>
    </source>
</evidence>
<organism evidence="1 2">
    <name type="scientific">Oesophagostomum dentatum</name>
    <name type="common">Nodular worm</name>
    <dbReference type="NCBI Taxonomy" id="61180"/>
    <lineage>
        <taxon>Eukaryota</taxon>
        <taxon>Metazoa</taxon>
        <taxon>Ecdysozoa</taxon>
        <taxon>Nematoda</taxon>
        <taxon>Chromadorea</taxon>
        <taxon>Rhabditida</taxon>
        <taxon>Rhabditina</taxon>
        <taxon>Rhabditomorpha</taxon>
        <taxon>Strongyloidea</taxon>
        <taxon>Strongylidae</taxon>
        <taxon>Oesophagostomum</taxon>
    </lineage>
</organism>
<dbReference type="AlphaFoldDB" id="A0A0B1S4E7"/>
<proteinExistence type="predicted"/>
<reference evidence="1 2" key="1">
    <citation type="submission" date="2014-03" db="EMBL/GenBank/DDBJ databases">
        <title>Draft genome of the hookworm Oesophagostomum dentatum.</title>
        <authorList>
            <person name="Mitreva M."/>
        </authorList>
    </citation>
    <scope>NUCLEOTIDE SEQUENCE [LARGE SCALE GENOMIC DNA]</scope>
    <source>
        <strain evidence="1 2">OD-Hann</strain>
    </source>
</reference>